<comment type="caution">
    <text evidence="2">The sequence shown here is derived from an EMBL/GenBank/DDBJ whole genome shotgun (WGS) entry which is preliminary data.</text>
</comment>
<proteinExistence type="predicted"/>
<reference evidence="2" key="1">
    <citation type="submission" date="2019-03" db="EMBL/GenBank/DDBJ databases">
        <title>Single cell metagenomics reveals metabolic interactions within the superorganism composed of flagellate Streblomastix strix and complex community of Bacteroidetes bacteria on its surface.</title>
        <authorList>
            <person name="Treitli S.C."/>
            <person name="Kolisko M."/>
            <person name="Husnik F."/>
            <person name="Keeling P."/>
            <person name="Hampl V."/>
        </authorList>
    </citation>
    <scope>NUCLEOTIDE SEQUENCE</scope>
    <source>
        <strain evidence="2">STM</strain>
    </source>
</reference>
<evidence type="ECO:0000313" key="2">
    <source>
        <dbReference type="EMBL" id="KAA6337768.1"/>
    </source>
</evidence>
<dbReference type="PROSITE" id="PS51257">
    <property type="entry name" value="PROKAR_LIPOPROTEIN"/>
    <property type="match status" value="1"/>
</dbReference>
<name>A0A5J4RW14_9ZZZZ</name>
<protein>
    <recommendedName>
        <fullName evidence="1">Peptidase C45 hydrolase domain-containing protein</fullName>
    </recommendedName>
</protein>
<evidence type="ECO:0000259" key="1">
    <source>
        <dbReference type="Pfam" id="PF03417"/>
    </source>
</evidence>
<dbReference type="AlphaFoldDB" id="A0A5J4RW14"/>
<dbReference type="InterPro" id="IPR005079">
    <property type="entry name" value="Peptidase_C45_hydrolase"/>
</dbReference>
<dbReference type="EMBL" id="SNRY01000672">
    <property type="protein sequence ID" value="KAA6337768.1"/>
    <property type="molecule type" value="Genomic_DNA"/>
</dbReference>
<gene>
    <name evidence="2" type="ORF">EZS27_014171</name>
</gene>
<feature type="domain" description="Peptidase C45 hydrolase" evidence="1">
    <location>
        <begin position="45"/>
        <end position="192"/>
    </location>
</feature>
<sequence length="420" mass="47693">MKIFPFWHLMRKLCRMGLVVVFLSISVQTAVACTAAVISGKVTPDGRPLLWKNRDTSTDHNCVKYYTGEKYSFVAIVNSSSESPKSTWAGTNSAGFSIMNTRSYNLKEKAEGESGETRNGVLMRRALEICFTVEDFKYFLDTISRPRVVEANYGVIDAKGGAAIFEVGDVDYVMYDVNDPQTAPQGYLVRTNFSFAGKQNVGGGYIRYQAANQLLFAASATLEITPEWIFNELTRSFVNPMLGINLKDGRYNKPYTSGWFVEQDFIVRKISTCTVVIQGVKSGEQPELTTMWTVIGYPAVTPAIPVWVKGAERKLPTLLLRDKETKVSPLCYMALQLRNKVYSYKRGTDSERYFNWELLYNANYTGYMQHIYFVEKEVIKKSTALLKAWRERGNIDVTQTYVLYDDLDVFITSKYKELGF</sequence>
<dbReference type="Gene3D" id="3.60.60.10">
    <property type="entry name" value="Penicillin V Acylase, Chain A"/>
    <property type="match status" value="1"/>
</dbReference>
<organism evidence="2">
    <name type="scientific">termite gut metagenome</name>
    <dbReference type="NCBI Taxonomy" id="433724"/>
    <lineage>
        <taxon>unclassified sequences</taxon>
        <taxon>metagenomes</taxon>
        <taxon>organismal metagenomes</taxon>
    </lineage>
</organism>
<accession>A0A5J4RW14</accession>
<dbReference type="Pfam" id="PF03417">
    <property type="entry name" value="AAT"/>
    <property type="match status" value="1"/>
</dbReference>